<name>A0ABW3RQ10_9SPHI</name>
<dbReference type="PROSITE" id="PS50109">
    <property type="entry name" value="HIS_KIN"/>
    <property type="match status" value="1"/>
</dbReference>
<evidence type="ECO:0000313" key="15">
    <source>
        <dbReference type="Proteomes" id="UP001597205"/>
    </source>
</evidence>
<evidence type="ECO:0000256" key="4">
    <source>
        <dbReference type="ARBA" id="ARBA00022553"/>
    </source>
</evidence>
<proteinExistence type="predicted"/>
<feature type="transmembrane region" description="Helical" evidence="11">
    <location>
        <begin position="152"/>
        <end position="171"/>
    </location>
</feature>
<dbReference type="InterPro" id="IPR050428">
    <property type="entry name" value="TCS_sensor_his_kinase"/>
</dbReference>
<evidence type="ECO:0000256" key="1">
    <source>
        <dbReference type="ARBA" id="ARBA00000085"/>
    </source>
</evidence>
<evidence type="ECO:0000313" key="14">
    <source>
        <dbReference type="EMBL" id="MFD1167261.1"/>
    </source>
</evidence>
<sequence length="444" mass="51446">MKLKHRLALYSVLIFSVITLLISIAIYFSYYVQMEKSHRHALESKSLLAAIYYLERDELTSPEHENIQRQLQKTISRRDIVVFDSLNRKTAGDMASISDISHNFINEARSDKKASFNTKYFFYNGIYYSDNEGDFVIVTRESKNNFNSQMQSLLQILVISFLVGLLIIYFFSRYLGYIAYKPIIDVINQIKDRDSKNFDKPIELDRSYSEIQDLVNTYNLFVDRISQTFNVQKNFIDYVSHELRTPITALLGTLEVTNYKGRSKEEYEEVVNQLKQYTNDLEETLEHMMLLSGAKTSFEFSRLRIDEIIWQVIENAFLYYEANVEVELKVEDTKLLEWQGNDKLLALAINNIVENAIKYSNNKPVKIIIHEIAGKLQVIVKDKGIGITGDDLKKVKQNFYRGKNTGKYSGKGIGLSMANIILNLHKIELEIQSQPTGTEVKLNF</sequence>
<accession>A0ABW3RQ10</accession>
<dbReference type="CDD" id="cd00082">
    <property type="entry name" value="HisKA"/>
    <property type="match status" value="1"/>
</dbReference>
<feature type="domain" description="HAMP" evidence="13">
    <location>
        <begin position="181"/>
        <end position="230"/>
    </location>
</feature>
<evidence type="ECO:0000256" key="8">
    <source>
        <dbReference type="ARBA" id="ARBA00022989"/>
    </source>
</evidence>
<keyword evidence="10" id="KW-0175">Coiled coil</keyword>
<comment type="caution">
    <text evidence="14">The sequence shown here is derived from an EMBL/GenBank/DDBJ whole genome shotgun (WGS) entry which is preliminary data.</text>
</comment>
<protein>
    <recommendedName>
        <fullName evidence="3">histidine kinase</fullName>
        <ecNumber evidence="3">2.7.13.3</ecNumber>
    </recommendedName>
</protein>
<gene>
    <name evidence="14" type="ORF">ACFQ2C_16800</name>
</gene>
<dbReference type="Proteomes" id="UP001597205">
    <property type="component" value="Unassembled WGS sequence"/>
</dbReference>
<keyword evidence="8 11" id="KW-1133">Transmembrane helix</keyword>
<dbReference type="SMART" id="SM00388">
    <property type="entry name" value="HisKA"/>
    <property type="match status" value="1"/>
</dbReference>
<dbReference type="Pfam" id="PF02518">
    <property type="entry name" value="HATPase_c"/>
    <property type="match status" value="1"/>
</dbReference>
<dbReference type="PANTHER" id="PTHR45436:SF5">
    <property type="entry name" value="SENSOR HISTIDINE KINASE TRCS"/>
    <property type="match status" value="1"/>
</dbReference>
<dbReference type="Gene3D" id="1.10.287.130">
    <property type="match status" value="1"/>
</dbReference>
<dbReference type="Gene3D" id="6.10.340.10">
    <property type="match status" value="1"/>
</dbReference>
<keyword evidence="9" id="KW-0902">Two-component regulatory system</keyword>
<evidence type="ECO:0000256" key="10">
    <source>
        <dbReference type="SAM" id="Coils"/>
    </source>
</evidence>
<comment type="catalytic activity">
    <reaction evidence="1">
        <text>ATP + protein L-histidine = ADP + protein N-phospho-L-histidine.</text>
        <dbReference type="EC" id="2.7.13.3"/>
    </reaction>
</comment>
<dbReference type="SUPFAM" id="SSF47384">
    <property type="entry name" value="Homodimeric domain of signal transducing histidine kinase"/>
    <property type="match status" value="1"/>
</dbReference>
<feature type="coiled-coil region" evidence="10">
    <location>
        <begin position="260"/>
        <end position="287"/>
    </location>
</feature>
<keyword evidence="11" id="KW-0472">Membrane</keyword>
<evidence type="ECO:0000256" key="2">
    <source>
        <dbReference type="ARBA" id="ARBA00004370"/>
    </source>
</evidence>
<organism evidence="14 15">
    <name type="scientific">Sphingobacterium daejeonense</name>
    <dbReference type="NCBI Taxonomy" id="371142"/>
    <lineage>
        <taxon>Bacteria</taxon>
        <taxon>Pseudomonadati</taxon>
        <taxon>Bacteroidota</taxon>
        <taxon>Sphingobacteriia</taxon>
        <taxon>Sphingobacteriales</taxon>
        <taxon>Sphingobacteriaceae</taxon>
        <taxon>Sphingobacterium</taxon>
    </lineage>
</organism>
<dbReference type="Gene3D" id="3.30.565.10">
    <property type="entry name" value="Histidine kinase-like ATPase, C-terminal domain"/>
    <property type="match status" value="1"/>
</dbReference>
<dbReference type="SUPFAM" id="SSF55874">
    <property type="entry name" value="ATPase domain of HSP90 chaperone/DNA topoisomerase II/histidine kinase"/>
    <property type="match status" value="1"/>
</dbReference>
<evidence type="ECO:0000256" key="11">
    <source>
        <dbReference type="SAM" id="Phobius"/>
    </source>
</evidence>
<evidence type="ECO:0000256" key="3">
    <source>
        <dbReference type="ARBA" id="ARBA00012438"/>
    </source>
</evidence>
<keyword evidence="6 11" id="KW-0812">Transmembrane</keyword>
<dbReference type="SMART" id="SM00387">
    <property type="entry name" value="HATPase_c"/>
    <property type="match status" value="1"/>
</dbReference>
<evidence type="ECO:0000256" key="5">
    <source>
        <dbReference type="ARBA" id="ARBA00022679"/>
    </source>
</evidence>
<evidence type="ECO:0000256" key="7">
    <source>
        <dbReference type="ARBA" id="ARBA00022777"/>
    </source>
</evidence>
<dbReference type="Pfam" id="PF00512">
    <property type="entry name" value="HisKA"/>
    <property type="match status" value="1"/>
</dbReference>
<keyword evidence="5" id="KW-0808">Transferase</keyword>
<dbReference type="EC" id="2.7.13.3" evidence="3"/>
<dbReference type="RefSeq" id="WP_380898496.1">
    <property type="nucleotide sequence ID" value="NZ_JBHTKY010000034.1"/>
</dbReference>
<dbReference type="GO" id="GO:0016301">
    <property type="term" value="F:kinase activity"/>
    <property type="evidence" value="ECO:0007669"/>
    <property type="project" value="UniProtKB-KW"/>
</dbReference>
<dbReference type="InterPro" id="IPR005467">
    <property type="entry name" value="His_kinase_dom"/>
</dbReference>
<dbReference type="EMBL" id="JBHTKY010000034">
    <property type="protein sequence ID" value="MFD1167261.1"/>
    <property type="molecule type" value="Genomic_DNA"/>
</dbReference>
<dbReference type="PANTHER" id="PTHR45436">
    <property type="entry name" value="SENSOR HISTIDINE KINASE YKOH"/>
    <property type="match status" value="1"/>
</dbReference>
<reference evidence="15" key="1">
    <citation type="journal article" date="2019" name="Int. J. Syst. Evol. Microbiol.">
        <title>The Global Catalogue of Microorganisms (GCM) 10K type strain sequencing project: providing services to taxonomists for standard genome sequencing and annotation.</title>
        <authorList>
            <consortium name="The Broad Institute Genomics Platform"/>
            <consortium name="The Broad Institute Genome Sequencing Center for Infectious Disease"/>
            <person name="Wu L."/>
            <person name="Ma J."/>
        </authorList>
    </citation>
    <scope>NUCLEOTIDE SEQUENCE [LARGE SCALE GENOMIC DNA]</scope>
    <source>
        <strain evidence="15">CCUG 52468</strain>
    </source>
</reference>
<keyword evidence="15" id="KW-1185">Reference proteome</keyword>
<dbReference type="InterPro" id="IPR003594">
    <property type="entry name" value="HATPase_dom"/>
</dbReference>
<dbReference type="InterPro" id="IPR003661">
    <property type="entry name" value="HisK_dim/P_dom"/>
</dbReference>
<keyword evidence="4" id="KW-0597">Phosphoprotein</keyword>
<keyword evidence="7 14" id="KW-0418">Kinase</keyword>
<evidence type="ECO:0000259" key="12">
    <source>
        <dbReference type="PROSITE" id="PS50109"/>
    </source>
</evidence>
<evidence type="ECO:0000259" key="13">
    <source>
        <dbReference type="PROSITE" id="PS50885"/>
    </source>
</evidence>
<dbReference type="InterPro" id="IPR003660">
    <property type="entry name" value="HAMP_dom"/>
</dbReference>
<evidence type="ECO:0000256" key="6">
    <source>
        <dbReference type="ARBA" id="ARBA00022692"/>
    </source>
</evidence>
<feature type="transmembrane region" description="Helical" evidence="11">
    <location>
        <begin position="7"/>
        <end position="30"/>
    </location>
</feature>
<evidence type="ECO:0000256" key="9">
    <source>
        <dbReference type="ARBA" id="ARBA00023012"/>
    </source>
</evidence>
<feature type="domain" description="Histidine kinase" evidence="12">
    <location>
        <begin position="238"/>
        <end position="444"/>
    </location>
</feature>
<dbReference type="PROSITE" id="PS50885">
    <property type="entry name" value="HAMP"/>
    <property type="match status" value="1"/>
</dbReference>
<comment type="subcellular location">
    <subcellularLocation>
        <location evidence="2">Membrane</location>
    </subcellularLocation>
</comment>
<dbReference type="InterPro" id="IPR036097">
    <property type="entry name" value="HisK_dim/P_sf"/>
</dbReference>
<dbReference type="InterPro" id="IPR036890">
    <property type="entry name" value="HATPase_C_sf"/>
</dbReference>